<dbReference type="AlphaFoldDB" id="A0A0D2DIW3"/>
<accession>A0A0D2DIW3</accession>
<proteinExistence type="predicted"/>
<dbReference type="Proteomes" id="UP000054466">
    <property type="component" value="Unassembled WGS sequence"/>
</dbReference>
<dbReference type="GeneID" id="27341504"/>
<dbReference type="InterPro" id="IPR056121">
    <property type="entry name" value="DUF7704"/>
</dbReference>
<dbReference type="OrthoDB" id="2937326at2759"/>
<dbReference type="RefSeq" id="XP_016255840.1">
    <property type="nucleotide sequence ID" value="XM_016388912.1"/>
</dbReference>
<evidence type="ECO:0000259" key="2">
    <source>
        <dbReference type="Pfam" id="PF24803"/>
    </source>
</evidence>
<name>A0A0D2DIW3_9EURO</name>
<keyword evidence="1" id="KW-1133">Transmembrane helix</keyword>
<evidence type="ECO:0000256" key="1">
    <source>
        <dbReference type="SAM" id="Phobius"/>
    </source>
</evidence>
<feature type="transmembrane region" description="Helical" evidence="1">
    <location>
        <begin position="49"/>
        <end position="76"/>
    </location>
</feature>
<organism evidence="3 4">
    <name type="scientific">Cladophialophora immunda</name>
    <dbReference type="NCBI Taxonomy" id="569365"/>
    <lineage>
        <taxon>Eukaryota</taxon>
        <taxon>Fungi</taxon>
        <taxon>Dikarya</taxon>
        <taxon>Ascomycota</taxon>
        <taxon>Pezizomycotina</taxon>
        <taxon>Eurotiomycetes</taxon>
        <taxon>Chaetothyriomycetidae</taxon>
        <taxon>Chaetothyriales</taxon>
        <taxon>Herpotrichiellaceae</taxon>
        <taxon>Cladophialophora</taxon>
    </lineage>
</organism>
<protein>
    <recommendedName>
        <fullName evidence="2">DUF7704 domain-containing protein</fullName>
    </recommendedName>
</protein>
<feature type="domain" description="DUF7704" evidence="2">
    <location>
        <begin position="4"/>
        <end position="146"/>
    </location>
</feature>
<dbReference type="STRING" id="569365.A0A0D2DIW3"/>
<dbReference type="PANTHER" id="PTHR37019">
    <property type="entry name" value="CHROMOSOME 1, WHOLE GENOME SHOTGUN SEQUENCE"/>
    <property type="match status" value="1"/>
</dbReference>
<gene>
    <name evidence="3" type="ORF">PV07_02310</name>
</gene>
<dbReference type="EMBL" id="KN847040">
    <property type="protein sequence ID" value="KIW35624.1"/>
    <property type="molecule type" value="Genomic_DNA"/>
</dbReference>
<dbReference type="PANTHER" id="PTHR37019:SF2">
    <property type="entry name" value="EXPERA DOMAIN-CONTAINING PROTEIN"/>
    <property type="match status" value="1"/>
</dbReference>
<reference evidence="3 4" key="1">
    <citation type="submission" date="2015-01" db="EMBL/GenBank/DDBJ databases">
        <title>The Genome Sequence of Cladophialophora immunda CBS83496.</title>
        <authorList>
            <consortium name="The Broad Institute Genomics Platform"/>
            <person name="Cuomo C."/>
            <person name="de Hoog S."/>
            <person name="Gorbushina A."/>
            <person name="Stielow B."/>
            <person name="Teixiera M."/>
            <person name="Abouelleil A."/>
            <person name="Chapman S.B."/>
            <person name="Priest M."/>
            <person name="Young S.K."/>
            <person name="Wortman J."/>
            <person name="Nusbaum C."/>
            <person name="Birren B."/>
        </authorList>
    </citation>
    <scope>NUCLEOTIDE SEQUENCE [LARGE SCALE GENOMIC DNA]</scope>
    <source>
        <strain evidence="3 4">CBS 83496</strain>
    </source>
</reference>
<keyword evidence="1" id="KW-0472">Membrane</keyword>
<dbReference type="VEuPathDB" id="FungiDB:PV07_02310"/>
<sequence length="158" mass="17497">MAISALPLWPLVLFGVLEPAALTWAYFITLSQPEQYYAEQAPNTILSDLLFTPSALSLTLQLGNVFLLLAAMAVICCFTNHPEIARRYLIAVALADLGHIYSIYCALGDKVFWDLNQWNQMTYSNVGVSVFLHVNRLMTVTGMFGRLGAGEHAAKKNK</sequence>
<dbReference type="HOGENOM" id="CLU_112091_3_1_1"/>
<evidence type="ECO:0000313" key="4">
    <source>
        <dbReference type="Proteomes" id="UP000054466"/>
    </source>
</evidence>
<keyword evidence="1" id="KW-0812">Transmembrane</keyword>
<evidence type="ECO:0000313" key="3">
    <source>
        <dbReference type="EMBL" id="KIW35624.1"/>
    </source>
</evidence>
<dbReference type="Pfam" id="PF24803">
    <property type="entry name" value="DUF7704"/>
    <property type="match status" value="1"/>
</dbReference>
<keyword evidence="4" id="KW-1185">Reference proteome</keyword>